<reference evidence="5 6" key="1">
    <citation type="journal article" date="2018" name="BMC Genomics">
        <title>Genomic comparison of Trypanosoma conorhini and Trypanosoma rangeli to Trypanosoma cruzi strains of high and low virulence.</title>
        <authorList>
            <person name="Bradwell K.R."/>
            <person name="Koparde V.N."/>
            <person name="Matveyev A.V."/>
            <person name="Serrano M.G."/>
            <person name="Alves J.M."/>
            <person name="Parikh H."/>
            <person name="Huang B."/>
            <person name="Lee V."/>
            <person name="Espinosa-Alvarez O."/>
            <person name="Ortiz P.A."/>
            <person name="Costa-Martins A.G."/>
            <person name="Teixeira M.M."/>
            <person name="Buck G.A."/>
        </authorList>
    </citation>
    <scope>NUCLEOTIDE SEQUENCE [LARGE SCALE GENOMIC DNA]</scope>
    <source>
        <strain evidence="5 6">025E</strain>
    </source>
</reference>
<dbReference type="GeneID" id="40321285"/>
<dbReference type="AlphaFoldDB" id="A0A422NL41"/>
<dbReference type="GO" id="GO:0003723">
    <property type="term" value="F:RNA binding"/>
    <property type="evidence" value="ECO:0007669"/>
    <property type="project" value="UniProtKB-UniRule"/>
</dbReference>
<gene>
    <name evidence="5" type="ORF">Tco025E_07674</name>
</gene>
<accession>A0A422NL41</accession>
<feature type="region of interest" description="Disordered" evidence="3">
    <location>
        <begin position="1"/>
        <end position="28"/>
    </location>
</feature>
<organism evidence="5 6">
    <name type="scientific">Trypanosoma conorhini</name>
    <dbReference type="NCBI Taxonomy" id="83891"/>
    <lineage>
        <taxon>Eukaryota</taxon>
        <taxon>Discoba</taxon>
        <taxon>Euglenozoa</taxon>
        <taxon>Kinetoplastea</taxon>
        <taxon>Metakinetoplastina</taxon>
        <taxon>Trypanosomatida</taxon>
        <taxon>Trypanosomatidae</taxon>
        <taxon>Trypanosoma</taxon>
    </lineage>
</organism>
<dbReference type="OrthoDB" id="439808at2759"/>
<dbReference type="InterPro" id="IPR012677">
    <property type="entry name" value="Nucleotide-bd_a/b_plait_sf"/>
</dbReference>
<dbReference type="Gene3D" id="3.30.70.330">
    <property type="match status" value="1"/>
</dbReference>
<evidence type="ECO:0000256" key="2">
    <source>
        <dbReference type="PROSITE-ProRule" id="PRU00176"/>
    </source>
</evidence>
<sequence length="152" mass="16932">MSRVLRPDAKPWAPRGGFRAGTPQDAPFLVTPPPLPCVAASTDPNSAPPQSSTAAKLFVGQLPFESDEKRLHDLFSAYGTVEHIHILRDVNNRSKGAAFVTYSNVEEADTAIFTLHNRYKMLANRMLQVSYAKDSPQHFPSLVPTLRWRCTR</sequence>
<dbReference type="InterPro" id="IPR035979">
    <property type="entry name" value="RBD_domain_sf"/>
</dbReference>
<evidence type="ECO:0000256" key="3">
    <source>
        <dbReference type="SAM" id="MobiDB-lite"/>
    </source>
</evidence>
<dbReference type="Pfam" id="PF00076">
    <property type="entry name" value="RRM_1"/>
    <property type="match status" value="1"/>
</dbReference>
<proteinExistence type="predicted"/>
<dbReference type="SMART" id="SM00360">
    <property type="entry name" value="RRM"/>
    <property type="match status" value="1"/>
</dbReference>
<dbReference type="PANTHER" id="PTHR48027">
    <property type="entry name" value="HETEROGENEOUS NUCLEAR RIBONUCLEOPROTEIN 87F-RELATED"/>
    <property type="match status" value="1"/>
</dbReference>
<keyword evidence="1 2" id="KW-0694">RNA-binding</keyword>
<protein>
    <submittedName>
        <fullName evidence="5">RNA-binding protein</fullName>
    </submittedName>
</protein>
<dbReference type="InterPro" id="IPR052462">
    <property type="entry name" value="SLIRP/GR-RBP-like"/>
</dbReference>
<keyword evidence="6" id="KW-1185">Reference proteome</keyword>
<dbReference type="SUPFAM" id="SSF54928">
    <property type="entry name" value="RNA-binding domain, RBD"/>
    <property type="match status" value="1"/>
</dbReference>
<dbReference type="PROSITE" id="PS50102">
    <property type="entry name" value="RRM"/>
    <property type="match status" value="1"/>
</dbReference>
<evidence type="ECO:0000259" key="4">
    <source>
        <dbReference type="PROSITE" id="PS50102"/>
    </source>
</evidence>
<dbReference type="RefSeq" id="XP_029225374.1">
    <property type="nucleotide sequence ID" value="XM_029374534.1"/>
</dbReference>
<evidence type="ECO:0000256" key="1">
    <source>
        <dbReference type="ARBA" id="ARBA00022884"/>
    </source>
</evidence>
<dbReference type="Proteomes" id="UP000284403">
    <property type="component" value="Unassembled WGS sequence"/>
</dbReference>
<comment type="caution">
    <text evidence="5">The sequence shown here is derived from an EMBL/GenBank/DDBJ whole genome shotgun (WGS) entry which is preliminary data.</text>
</comment>
<feature type="domain" description="RRM" evidence="4">
    <location>
        <begin position="55"/>
        <end position="134"/>
    </location>
</feature>
<dbReference type="InterPro" id="IPR000504">
    <property type="entry name" value="RRM_dom"/>
</dbReference>
<name>A0A422NL41_9TRYP</name>
<dbReference type="EMBL" id="MKKU01000614">
    <property type="protein sequence ID" value="RNF06059.1"/>
    <property type="molecule type" value="Genomic_DNA"/>
</dbReference>
<evidence type="ECO:0000313" key="6">
    <source>
        <dbReference type="Proteomes" id="UP000284403"/>
    </source>
</evidence>
<evidence type="ECO:0000313" key="5">
    <source>
        <dbReference type="EMBL" id="RNF06059.1"/>
    </source>
</evidence>